<keyword evidence="3" id="KW-1185">Reference proteome</keyword>
<evidence type="ECO:0000313" key="2">
    <source>
        <dbReference type="EMBL" id="QNN70959.1"/>
    </source>
</evidence>
<gene>
    <name evidence="2" type="ORF">H9L16_05085</name>
</gene>
<organism evidence="2 3">
    <name type="scientific">Thermomonas carbonis</name>
    <dbReference type="NCBI Taxonomy" id="1463158"/>
    <lineage>
        <taxon>Bacteria</taxon>
        <taxon>Pseudomonadati</taxon>
        <taxon>Pseudomonadota</taxon>
        <taxon>Gammaproteobacteria</taxon>
        <taxon>Lysobacterales</taxon>
        <taxon>Lysobacteraceae</taxon>
        <taxon>Thermomonas</taxon>
    </lineage>
</organism>
<feature type="compositionally biased region" description="Low complexity" evidence="1">
    <location>
        <begin position="27"/>
        <end position="43"/>
    </location>
</feature>
<name>A0A7G9SSY4_9GAMM</name>
<dbReference type="PROSITE" id="PS51257">
    <property type="entry name" value="PROKAR_LIPOPROTEIN"/>
    <property type="match status" value="1"/>
</dbReference>
<feature type="region of interest" description="Disordered" evidence="1">
    <location>
        <begin position="27"/>
        <end position="52"/>
    </location>
</feature>
<evidence type="ECO:0000313" key="3">
    <source>
        <dbReference type="Proteomes" id="UP000515804"/>
    </source>
</evidence>
<protein>
    <recommendedName>
        <fullName evidence="4">OmpA family protein</fullName>
    </recommendedName>
</protein>
<proteinExistence type="predicted"/>
<reference evidence="2 3" key="1">
    <citation type="submission" date="2020-08" db="EMBL/GenBank/DDBJ databases">
        <title>Genome sequence of Thermomonas carbonis KCTC 42013T.</title>
        <authorList>
            <person name="Hyun D.-W."/>
            <person name="Bae J.-W."/>
        </authorList>
    </citation>
    <scope>NUCLEOTIDE SEQUENCE [LARGE SCALE GENOMIC DNA]</scope>
    <source>
        <strain evidence="2 3">KCTC 42013</strain>
    </source>
</reference>
<sequence length="225" mass="24405">MTKTVLASCVAMVLLVGCKPGETPAVETPPAADAAQAPAEAPATPTPAPEATPVAPAVTVFDINRIPVSDKPQPAWPYVALPAGYHFGNKDLAAQSKDLARVPLWTGGQLLWLEGKTFSDSIRSDDGKTFSKFEVRKNLQQAIEALGGVRISERSYDETVYEANEKALSDFRQEFDRIRDAYWYDADADTYVIRHADKAIWVVVHARNDDGGIMVAEGPLPPPAK</sequence>
<dbReference type="AlphaFoldDB" id="A0A7G9SSY4"/>
<evidence type="ECO:0000256" key="1">
    <source>
        <dbReference type="SAM" id="MobiDB-lite"/>
    </source>
</evidence>
<dbReference type="Proteomes" id="UP000515804">
    <property type="component" value="Chromosome"/>
</dbReference>
<dbReference type="RefSeq" id="WP_187553474.1">
    <property type="nucleotide sequence ID" value="NZ_BMZL01000001.1"/>
</dbReference>
<dbReference type="EMBL" id="CP060719">
    <property type="protein sequence ID" value="QNN70959.1"/>
    <property type="molecule type" value="Genomic_DNA"/>
</dbReference>
<dbReference type="KEGG" id="tcn:H9L16_05085"/>
<accession>A0A7G9SSY4</accession>
<evidence type="ECO:0008006" key="4">
    <source>
        <dbReference type="Google" id="ProtNLM"/>
    </source>
</evidence>